<protein>
    <recommendedName>
        <fullName evidence="6">Malectin-like domain-containing protein</fullName>
    </recommendedName>
</protein>
<dbReference type="InterPro" id="IPR024788">
    <property type="entry name" value="Malectin-like_Carb-bd_dom"/>
</dbReference>
<dbReference type="EMBL" id="VAHF01000002">
    <property type="protein sequence ID" value="TXG68746.1"/>
    <property type="molecule type" value="Genomic_DNA"/>
</dbReference>
<sequence>MACLSATANRRPTMNVVVMELNECLATEMARIKSATTGFDSKDSIDHMISLNLGTELNPRARYADDVYDRLWFPDSFGWAELSTSLPVDSVTNNGYKPPSVVMQTAGTSENASKSLDFYLEIDDTTLQFYAYLHFAEIQKLKANESREFNVSFNKVH</sequence>
<reference evidence="8" key="1">
    <citation type="journal article" date="2019" name="Gigascience">
        <title>De novo genome assembly of the endangered Acer yangbiense, a plant species with extremely small populations endemic to Yunnan Province, China.</title>
        <authorList>
            <person name="Yang J."/>
            <person name="Wariss H.M."/>
            <person name="Tao L."/>
            <person name="Zhang R."/>
            <person name="Yun Q."/>
            <person name="Hollingsworth P."/>
            <person name="Dao Z."/>
            <person name="Luo G."/>
            <person name="Guo H."/>
            <person name="Ma Y."/>
            <person name="Sun W."/>
        </authorList>
    </citation>
    <scope>NUCLEOTIDE SEQUENCE [LARGE SCALE GENOMIC DNA]</scope>
    <source>
        <strain evidence="8">cv. Malutang</strain>
    </source>
</reference>
<feature type="domain" description="Malectin-like" evidence="6">
    <location>
        <begin position="28"/>
        <end position="155"/>
    </location>
</feature>
<dbReference type="Proteomes" id="UP000323000">
    <property type="component" value="Chromosome 2"/>
</dbReference>
<comment type="caution">
    <text evidence="7">The sequence shown here is derived from an EMBL/GenBank/DDBJ whole genome shotgun (WGS) entry which is preliminary data.</text>
</comment>
<dbReference type="PANTHER" id="PTHR45631:SF202">
    <property type="entry name" value="SENESCENCE-INDUCED RECEPTOR-LIKE SERINE_THREONINE-PROTEIN KINASE"/>
    <property type="match status" value="1"/>
</dbReference>
<dbReference type="AlphaFoldDB" id="A0A5C7IJX3"/>
<evidence type="ECO:0000313" key="7">
    <source>
        <dbReference type="EMBL" id="TXG68746.1"/>
    </source>
</evidence>
<evidence type="ECO:0000256" key="5">
    <source>
        <dbReference type="ARBA" id="ARBA00023136"/>
    </source>
</evidence>
<organism evidence="7 8">
    <name type="scientific">Acer yangbiense</name>
    <dbReference type="NCBI Taxonomy" id="1000413"/>
    <lineage>
        <taxon>Eukaryota</taxon>
        <taxon>Viridiplantae</taxon>
        <taxon>Streptophyta</taxon>
        <taxon>Embryophyta</taxon>
        <taxon>Tracheophyta</taxon>
        <taxon>Spermatophyta</taxon>
        <taxon>Magnoliopsida</taxon>
        <taxon>eudicotyledons</taxon>
        <taxon>Gunneridae</taxon>
        <taxon>Pentapetalae</taxon>
        <taxon>rosids</taxon>
        <taxon>malvids</taxon>
        <taxon>Sapindales</taxon>
        <taxon>Sapindaceae</taxon>
        <taxon>Hippocastanoideae</taxon>
        <taxon>Acereae</taxon>
        <taxon>Acer</taxon>
    </lineage>
</organism>
<gene>
    <name evidence="7" type="ORF">EZV62_003681</name>
</gene>
<evidence type="ECO:0000256" key="2">
    <source>
        <dbReference type="ARBA" id="ARBA00022692"/>
    </source>
</evidence>
<comment type="subcellular location">
    <subcellularLocation>
        <location evidence="1">Membrane</location>
        <topology evidence="1">Single-pass membrane protein</topology>
    </subcellularLocation>
</comment>
<keyword evidence="3" id="KW-0732">Signal</keyword>
<accession>A0A5C7IJX3</accession>
<dbReference type="Pfam" id="PF12819">
    <property type="entry name" value="Malectin_like"/>
    <property type="match status" value="1"/>
</dbReference>
<evidence type="ECO:0000256" key="4">
    <source>
        <dbReference type="ARBA" id="ARBA00022989"/>
    </source>
</evidence>
<evidence type="ECO:0000256" key="1">
    <source>
        <dbReference type="ARBA" id="ARBA00004167"/>
    </source>
</evidence>
<dbReference type="OrthoDB" id="1746734at2759"/>
<dbReference type="PANTHER" id="PTHR45631">
    <property type="entry name" value="OS07G0107800 PROTEIN-RELATED"/>
    <property type="match status" value="1"/>
</dbReference>
<evidence type="ECO:0000259" key="6">
    <source>
        <dbReference type="Pfam" id="PF12819"/>
    </source>
</evidence>
<proteinExistence type="predicted"/>
<dbReference type="GO" id="GO:0016020">
    <property type="term" value="C:membrane"/>
    <property type="evidence" value="ECO:0007669"/>
    <property type="project" value="UniProtKB-SubCell"/>
</dbReference>
<evidence type="ECO:0000256" key="3">
    <source>
        <dbReference type="ARBA" id="ARBA00022729"/>
    </source>
</evidence>
<evidence type="ECO:0000313" key="8">
    <source>
        <dbReference type="Proteomes" id="UP000323000"/>
    </source>
</evidence>
<keyword evidence="4" id="KW-1133">Transmembrane helix</keyword>
<keyword evidence="8" id="KW-1185">Reference proteome</keyword>
<keyword evidence="2" id="KW-0812">Transmembrane</keyword>
<keyword evidence="5" id="KW-0472">Membrane</keyword>
<name>A0A5C7IJX3_9ROSI</name>